<reference evidence="3 4" key="1">
    <citation type="submission" date="2017-02" db="EMBL/GenBank/DDBJ databases">
        <authorList>
            <person name="Peterson S.W."/>
        </authorList>
    </citation>
    <scope>NUCLEOTIDE SEQUENCE [LARGE SCALE GENOMIC DNA]</scope>
    <source>
        <strain evidence="3 4">DSM 45154</strain>
    </source>
</reference>
<protein>
    <submittedName>
        <fullName evidence="3">Sirohydrochlorin ferrochelatase</fullName>
    </submittedName>
</protein>
<keyword evidence="1" id="KW-0479">Metal-binding</keyword>
<evidence type="ECO:0000313" key="4">
    <source>
        <dbReference type="Proteomes" id="UP000190637"/>
    </source>
</evidence>
<dbReference type="Proteomes" id="UP000190637">
    <property type="component" value="Unassembled WGS sequence"/>
</dbReference>
<dbReference type="Pfam" id="PF01903">
    <property type="entry name" value="CbiX"/>
    <property type="match status" value="2"/>
</dbReference>
<accession>A0A1T4QDN1</accession>
<dbReference type="PANTHER" id="PTHR33542:SF5">
    <property type="entry name" value="FERROCHELATASE CHE1"/>
    <property type="match status" value="1"/>
</dbReference>
<dbReference type="InterPro" id="IPR002762">
    <property type="entry name" value="CbiX-like"/>
</dbReference>
<evidence type="ECO:0000256" key="2">
    <source>
        <dbReference type="ARBA" id="ARBA00023239"/>
    </source>
</evidence>
<dbReference type="AlphaFoldDB" id="A0A1T4QDN1"/>
<dbReference type="STRING" id="1122192.SAMN02745673_02175"/>
<dbReference type="PANTHER" id="PTHR33542">
    <property type="entry name" value="SIROHYDROCHLORIN FERROCHELATASE, CHLOROPLASTIC"/>
    <property type="match status" value="1"/>
</dbReference>
<sequence length="249" mass="26249">MKPVIFTLVNTEWAFSAIFKETDMVPTMLLVADGSHDPQRREALGDLAEAIASRGEAPVVTAFGSDTDLKTAVEALEGPLVAVPAFLAGGDHASSELFAGLNLADRFDACATAPLGAVPSIVANLAVRLEQAGWRPGDGVVLAADGIRDQDERQQVAAVARMLSRRVHSPVQVGHLGTWAPSVSDAVARLRRNGNPRVAVAAWRLVDGADGERLRELDATAVTAPLWPSDVVVDTLLAQHRAATSRLAA</sequence>
<dbReference type="GO" id="GO:0046872">
    <property type="term" value="F:metal ion binding"/>
    <property type="evidence" value="ECO:0007669"/>
    <property type="project" value="UniProtKB-KW"/>
</dbReference>
<dbReference type="InterPro" id="IPR050963">
    <property type="entry name" value="Sirohydro_Cobaltochel/CbiX"/>
</dbReference>
<gene>
    <name evidence="3" type="ORF">SAMN02745673_02175</name>
</gene>
<keyword evidence="2" id="KW-0456">Lyase</keyword>
<proteinExistence type="predicted"/>
<evidence type="ECO:0000313" key="3">
    <source>
        <dbReference type="EMBL" id="SKA01842.1"/>
    </source>
</evidence>
<evidence type="ECO:0000256" key="1">
    <source>
        <dbReference type="ARBA" id="ARBA00022723"/>
    </source>
</evidence>
<keyword evidence="4" id="KW-1185">Reference proteome</keyword>
<dbReference type="EMBL" id="FUWS01000005">
    <property type="protein sequence ID" value="SKA01842.1"/>
    <property type="molecule type" value="Genomic_DNA"/>
</dbReference>
<organism evidence="3 4">
    <name type="scientific">Marinactinospora thermotolerans DSM 45154</name>
    <dbReference type="NCBI Taxonomy" id="1122192"/>
    <lineage>
        <taxon>Bacteria</taxon>
        <taxon>Bacillati</taxon>
        <taxon>Actinomycetota</taxon>
        <taxon>Actinomycetes</taxon>
        <taxon>Streptosporangiales</taxon>
        <taxon>Nocardiopsidaceae</taxon>
        <taxon>Marinactinospora</taxon>
    </lineage>
</organism>
<dbReference type="GO" id="GO:0016829">
    <property type="term" value="F:lyase activity"/>
    <property type="evidence" value="ECO:0007669"/>
    <property type="project" value="UniProtKB-KW"/>
</dbReference>
<dbReference type="Gene3D" id="3.40.50.1400">
    <property type="match status" value="2"/>
</dbReference>
<dbReference type="SUPFAM" id="SSF53800">
    <property type="entry name" value="Chelatase"/>
    <property type="match status" value="1"/>
</dbReference>
<name>A0A1T4QDN1_9ACTN</name>